<dbReference type="PANTHER" id="PTHR32305:SF15">
    <property type="entry name" value="PROTEIN RHSA-RELATED"/>
    <property type="match status" value="1"/>
</dbReference>
<comment type="caution">
    <text evidence="3">The sequence shown here is derived from an EMBL/GenBank/DDBJ whole genome shotgun (WGS) entry which is preliminary data.</text>
</comment>
<dbReference type="Proteomes" id="UP000245506">
    <property type="component" value="Unassembled WGS sequence"/>
</dbReference>
<dbReference type="NCBIfam" id="TIGR03696">
    <property type="entry name" value="Rhs_assc_core"/>
    <property type="match status" value="1"/>
</dbReference>
<dbReference type="EMBL" id="QGKL01000036">
    <property type="protein sequence ID" value="PWQ95047.1"/>
    <property type="molecule type" value="Genomic_DNA"/>
</dbReference>
<keyword evidence="1" id="KW-0677">Repeat</keyword>
<gene>
    <name evidence="3" type="ORF">DKT75_13585</name>
</gene>
<organism evidence="3 4">
    <name type="scientific">Leucothrix arctica</name>
    <dbReference type="NCBI Taxonomy" id="1481894"/>
    <lineage>
        <taxon>Bacteria</taxon>
        <taxon>Pseudomonadati</taxon>
        <taxon>Pseudomonadota</taxon>
        <taxon>Gammaproteobacteria</taxon>
        <taxon>Thiotrichales</taxon>
        <taxon>Thiotrichaceae</taxon>
        <taxon>Leucothrix</taxon>
    </lineage>
</organism>
<feature type="non-terminal residue" evidence="3">
    <location>
        <position position="1"/>
    </location>
</feature>
<dbReference type="PANTHER" id="PTHR32305">
    <property type="match status" value="1"/>
</dbReference>
<dbReference type="Pfam" id="PF25023">
    <property type="entry name" value="TEN_YD-shell"/>
    <property type="match status" value="1"/>
</dbReference>
<dbReference type="Gene3D" id="2.180.10.10">
    <property type="entry name" value="RHS repeat-associated core"/>
    <property type="match status" value="1"/>
</dbReference>
<dbReference type="InterPro" id="IPR056823">
    <property type="entry name" value="TEN-like_YD-shell"/>
</dbReference>
<evidence type="ECO:0000256" key="1">
    <source>
        <dbReference type="ARBA" id="ARBA00022737"/>
    </source>
</evidence>
<keyword evidence="4" id="KW-1185">Reference proteome</keyword>
<evidence type="ECO:0000313" key="3">
    <source>
        <dbReference type="EMBL" id="PWQ95047.1"/>
    </source>
</evidence>
<dbReference type="RefSeq" id="WP_146201381.1">
    <property type="nucleotide sequence ID" value="NZ_QGKL01000036.1"/>
</dbReference>
<dbReference type="AlphaFoldDB" id="A0A317C9K7"/>
<sequence length="461" mass="51090">YEYDNIGNRTQGVVNGITTAYTYDDNDRLTQQGGEHYRYDDNGSTLEMTIDDTVTAYQYNALNQLIEVQTREAGVVTDTLRYTYDINGIRTRSQENGTDTRFVIDNNQAYAQVVQEQDATGQIQVNYLYGDDLLQQQRDTDISYYHYDGLGSTRLLTDSTGLLTDRYRYDAFGEDLETLGNTVNRYRFTGEQYDANLAFYYLRARYYNPHQGRFTQQDTWMGNNSDPITLHKYLYANANPVNMVDPTGNFSMGSAMSSINTMGTLASIATTSYDVAGMFAESGNGESLPSAGDIGGAVLFGLVGKQVFKPLSKLCQKNKKAKRYCNFVIGYVGAELKIDILAGSKSSNWLNKKRKNTIVGAFDLTNGLSVAEFNRGKGNNPTTHASLGGTPSLGCLDSGTGITVGNCAEFMAANKLLRGGAKRKAIRWTFAYHVDKSGKYGSRGFIKSYCGVCVRMFNVKN</sequence>
<feature type="domain" description="Teneurin-like YD-shell" evidence="2">
    <location>
        <begin position="1"/>
        <end position="241"/>
    </location>
</feature>
<proteinExistence type="predicted"/>
<protein>
    <recommendedName>
        <fullName evidence="2">Teneurin-like YD-shell domain-containing protein</fullName>
    </recommendedName>
</protein>
<reference evidence="3 4" key="1">
    <citation type="submission" date="2018-05" db="EMBL/GenBank/DDBJ databases">
        <title>Leucothrix arctica sp. nov., isolated from Arctic seawater.</title>
        <authorList>
            <person name="Choi A."/>
            <person name="Baek K."/>
        </authorList>
    </citation>
    <scope>NUCLEOTIDE SEQUENCE [LARGE SCALE GENOMIC DNA]</scope>
    <source>
        <strain evidence="3 4">IMCC9719</strain>
    </source>
</reference>
<name>A0A317C9K7_9GAMM</name>
<dbReference type="InterPro" id="IPR050708">
    <property type="entry name" value="T6SS_VgrG/RHS"/>
</dbReference>
<dbReference type="InterPro" id="IPR022385">
    <property type="entry name" value="Rhs_assc_core"/>
</dbReference>
<evidence type="ECO:0000259" key="2">
    <source>
        <dbReference type="Pfam" id="PF25023"/>
    </source>
</evidence>
<accession>A0A317C9K7</accession>
<evidence type="ECO:0000313" key="4">
    <source>
        <dbReference type="Proteomes" id="UP000245506"/>
    </source>
</evidence>